<dbReference type="AlphaFoldDB" id="A0A9X1V9U5"/>
<comment type="caution">
    <text evidence="1">The sequence shown here is derived from an EMBL/GenBank/DDBJ whole genome shotgun (WGS) entry which is preliminary data.</text>
</comment>
<dbReference type="Proteomes" id="UP001139263">
    <property type="component" value="Unassembled WGS sequence"/>
</dbReference>
<keyword evidence="2" id="KW-1185">Reference proteome</keyword>
<sequence length="192" mass="22533">MIFSQVEIDNLEQKWKRKWQVHRLEVMVRDATSLFAYWEVGDVQKALLCDHFTRTWSEFPLFLRLHDVTDLLFDGYHANDTRTIVIHPEEDHYYFHHVQPNRHYTADVCTETEDGHLFTMMRSHVVCTPPVGPSQNHQHAMICFDRPHALSQEHSKLPHGKESNMGTSNCVTTPVSFETFDGYSLLQDKYSK</sequence>
<accession>A0A9X1V9U5</accession>
<dbReference type="Pfam" id="PF16258">
    <property type="entry name" value="DUF4912"/>
    <property type="match status" value="1"/>
</dbReference>
<gene>
    <name evidence="1" type="ORF">MM817_02058</name>
</gene>
<evidence type="ECO:0000313" key="2">
    <source>
        <dbReference type="Proteomes" id="UP001139263"/>
    </source>
</evidence>
<reference evidence="1" key="1">
    <citation type="submission" date="2022-03" db="EMBL/GenBank/DDBJ databases">
        <title>Draft Genome Sequence of Firmicute Strain S0AB, a Heterotrophic Iron/Sulfur-Oxidizing Extreme Acidophile.</title>
        <authorList>
            <person name="Vergara E."/>
            <person name="Pakostova E."/>
            <person name="Johnson D.B."/>
            <person name="Holmes D.S."/>
        </authorList>
    </citation>
    <scope>NUCLEOTIDE SEQUENCE</scope>
    <source>
        <strain evidence="1">S0AB</strain>
    </source>
</reference>
<dbReference type="EMBL" id="JALBUF010000006">
    <property type="protein sequence ID" value="MCI0183767.1"/>
    <property type="molecule type" value="Genomic_DNA"/>
</dbReference>
<name>A0A9X1V9U5_9BACL</name>
<proteinExistence type="predicted"/>
<evidence type="ECO:0000313" key="1">
    <source>
        <dbReference type="EMBL" id="MCI0183767.1"/>
    </source>
</evidence>
<organism evidence="1 2">
    <name type="scientific">Sulfoacidibacillus ferrooxidans</name>
    <dbReference type="NCBI Taxonomy" id="2005001"/>
    <lineage>
        <taxon>Bacteria</taxon>
        <taxon>Bacillati</taxon>
        <taxon>Bacillota</taxon>
        <taxon>Bacilli</taxon>
        <taxon>Bacillales</taxon>
        <taxon>Alicyclobacillaceae</taxon>
        <taxon>Sulfoacidibacillus</taxon>
    </lineage>
</organism>
<dbReference type="InterPro" id="IPR032585">
    <property type="entry name" value="DUF4912"/>
</dbReference>
<evidence type="ECO:0008006" key="3">
    <source>
        <dbReference type="Google" id="ProtNLM"/>
    </source>
</evidence>
<protein>
    <recommendedName>
        <fullName evidence="3">DUF4912 domain-containing protein</fullName>
    </recommendedName>
</protein>
<dbReference type="RefSeq" id="WP_241714454.1">
    <property type="nucleotide sequence ID" value="NZ_JALBUF010000006.1"/>
</dbReference>